<proteinExistence type="predicted"/>
<evidence type="ECO:0000313" key="1">
    <source>
        <dbReference type="EMBL" id="SHH81095.1"/>
    </source>
</evidence>
<dbReference type="InterPro" id="IPR021377">
    <property type="entry name" value="DUF3006"/>
</dbReference>
<dbReference type="EMBL" id="FQXM01000014">
    <property type="protein sequence ID" value="SHH81095.1"/>
    <property type="molecule type" value="Genomic_DNA"/>
</dbReference>
<dbReference type="RefSeq" id="WP_073338857.1">
    <property type="nucleotide sequence ID" value="NZ_FQXM01000014.1"/>
</dbReference>
<protein>
    <recommendedName>
        <fullName evidence="3">DUF3006 domain-containing protein</fullName>
    </recommendedName>
</protein>
<name>A0A1M5W0R9_9CLOT</name>
<dbReference type="Pfam" id="PF11213">
    <property type="entry name" value="DUF3006"/>
    <property type="match status" value="1"/>
</dbReference>
<evidence type="ECO:0000313" key="2">
    <source>
        <dbReference type="Proteomes" id="UP000184447"/>
    </source>
</evidence>
<evidence type="ECO:0008006" key="3">
    <source>
        <dbReference type="Google" id="ProtNLM"/>
    </source>
</evidence>
<dbReference type="STRING" id="1121316.SAMN02745207_02605"/>
<organism evidence="1 2">
    <name type="scientific">Clostridium grantii DSM 8605</name>
    <dbReference type="NCBI Taxonomy" id="1121316"/>
    <lineage>
        <taxon>Bacteria</taxon>
        <taxon>Bacillati</taxon>
        <taxon>Bacillota</taxon>
        <taxon>Clostridia</taxon>
        <taxon>Eubacteriales</taxon>
        <taxon>Clostridiaceae</taxon>
        <taxon>Clostridium</taxon>
    </lineage>
</organism>
<sequence>MKLIIDRFEGKFAICEKEDKTMIDIEKEKLPVEIKEGDVIYENKGRYIIDLKETKKRKSEIENMIKNLWE</sequence>
<gene>
    <name evidence="1" type="ORF">SAMN02745207_02605</name>
</gene>
<keyword evidence="2" id="KW-1185">Reference proteome</keyword>
<reference evidence="1 2" key="1">
    <citation type="submission" date="2016-11" db="EMBL/GenBank/DDBJ databases">
        <authorList>
            <person name="Jaros S."/>
            <person name="Januszkiewicz K."/>
            <person name="Wedrychowicz H."/>
        </authorList>
    </citation>
    <scope>NUCLEOTIDE SEQUENCE [LARGE SCALE GENOMIC DNA]</scope>
    <source>
        <strain evidence="1 2">DSM 8605</strain>
    </source>
</reference>
<dbReference type="AlphaFoldDB" id="A0A1M5W0R9"/>
<dbReference type="Proteomes" id="UP000184447">
    <property type="component" value="Unassembled WGS sequence"/>
</dbReference>
<dbReference type="OrthoDB" id="164847at2"/>
<accession>A0A1M5W0R9</accession>